<evidence type="ECO:0000313" key="2">
    <source>
        <dbReference type="EMBL" id="GMA18543.1"/>
    </source>
</evidence>
<feature type="compositionally biased region" description="Basic and acidic residues" evidence="1">
    <location>
        <begin position="59"/>
        <end position="69"/>
    </location>
</feature>
<sequence>MRDVRDELLLQRREGLQLADLGLQAGRHPVERPAERGQVVGAADGHPLVQLARGQPLGDLRRAPHRLDDLAGDDERDAREQQDEEDRRGR</sequence>
<keyword evidence="3" id="KW-1185">Reference proteome</keyword>
<organism evidence="2 3">
    <name type="scientific">Arsenicicoccus piscis</name>
    <dbReference type="NCBI Taxonomy" id="673954"/>
    <lineage>
        <taxon>Bacteria</taxon>
        <taxon>Bacillati</taxon>
        <taxon>Actinomycetota</taxon>
        <taxon>Actinomycetes</taxon>
        <taxon>Micrococcales</taxon>
        <taxon>Intrasporangiaceae</taxon>
        <taxon>Arsenicicoccus</taxon>
    </lineage>
</organism>
<evidence type="ECO:0000313" key="3">
    <source>
        <dbReference type="Proteomes" id="UP001157109"/>
    </source>
</evidence>
<gene>
    <name evidence="2" type="ORF">GCM10025862_05640</name>
</gene>
<feature type="compositionally biased region" description="Basic and acidic residues" evidence="1">
    <location>
        <begin position="76"/>
        <end position="90"/>
    </location>
</feature>
<dbReference type="Proteomes" id="UP001157109">
    <property type="component" value="Unassembled WGS sequence"/>
</dbReference>
<accession>A0ABQ6HKF2</accession>
<dbReference type="EMBL" id="BSUJ01000001">
    <property type="protein sequence ID" value="GMA18543.1"/>
    <property type="molecule type" value="Genomic_DNA"/>
</dbReference>
<evidence type="ECO:0000256" key="1">
    <source>
        <dbReference type="SAM" id="MobiDB-lite"/>
    </source>
</evidence>
<protein>
    <submittedName>
        <fullName evidence="2">Uncharacterized protein</fullName>
    </submittedName>
</protein>
<comment type="caution">
    <text evidence="2">The sequence shown here is derived from an EMBL/GenBank/DDBJ whole genome shotgun (WGS) entry which is preliminary data.</text>
</comment>
<proteinExistence type="predicted"/>
<name>A0ABQ6HKF2_9MICO</name>
<feature type="region of interest" description="Disordered" evidence="1">
    <location>
        <begin position="53"/>
        <end position="90"/>
    </location>
</feature>
<reference evidence="3" key="1">
    <citation type="journal article" date="2019" name="Int. J. Syst. Evol. Microbiol.">
        <title>The Global Catalogue of Microorganisms (GCM) 10K type strain sequencing project: providing services to taxonomists for standard genome sequencing and annotation.</title>
        <authorList>
            <consortium name="The Broad Institute Genomics Platform"/>
            <consortium name="The Broad Institute Genome Sequencing Center for Infectious Disease"/>
            <person name="Wu L."/>
            <person name="Ma J."/>
        </authorList>
    </citation>
    <scope>NUCLEOTIDE SEQUENCE [LARGE SCALE GENOMIC DNA]</scope>
    <source>
        <strain evidence="3">NBRC 105830</strain>
    </source>
</reference>